<protein>
    <submittedName>
        <fullName evidence="1">Uncharacterized protein</fullName>
    </submittedName>
</protein>
<name>F7NIX7_9FIRM</name>
<dbReference type="STRING" id="1009370.ALO_10149"/>
<reference evidence="1 2" key="1">
    <citation type="journal article" date="2011" name="EMBO J.">
        <title>Structural diversity of bacterial flagellar motors.</title>
        <authorList>
            <person name="Chen S."/>
            <person name="Beeby M."/>
            <person name="Murphy G.E."/>
            <person name="Leadbetter J.R."/>
            <person name="Hendrixson D.R."/>
            <person name="Briegel A."/>
            <person name="Li Z."/>
            <person name="Shi J."/>
            <person name="Tocheva E.I."/>
            <person name="Muller A."/>
            <person name="Dobro M.J."/>
            <person name="Jensen G.J."/>
        </authorList>
    </citation>
    <scope>NUCLEOTIDE SEQUENCE [LARGE SCALE GENOMIC DNA]</scope>
    <source>
        <strain evidence="1 2">DSM 6540</strain>
    </source>
</reference>
<organism evidence="1 2">
    <name type="scientific">Acetonema longum DSM 6540</name>
    <dbReference type="NCBI Taxonomy" id="1009370"/>
    <lineage>
        <taxon>Bacteria</taxon>
        <taxon>Bacillati</taxon>
        <taxon>Bacillota</taxon>
        <taxon>Negativicutes</taxon>
        <taxon>Acetonemataceae</taxon>
        <taxon>Acetonema</taxon>
    </lineage>
</organism>
<dbReference type="EMBL" id="AFGF01000081">
    <property type="protein sequence ID" value="EGO63974.1"/>
    <property type="molecule type" value="Genomic_DNA"/>
</dbReference>
<evidence type="ECO:0000313" key="1">
    <source>
        <dbReference type="EMBL" id="EGO63974.1"/>
    </source>
</evidence>
<dbReference type="AlphaFoldDB" id="F7NIX7"/>
<evidence type="ECO:0000313" key="2">
    <source>
        <dbReference type="Proteomes" id="UP000003240"/>
    </source>
</evidence>
<accession>F7NIX7</accession>
<sequence length="115" mass="11925">MTDSNATGEHNRHKLVEVVTALGNRAGEMHLEAVMSGQPFDAGLVEGMSHAVELIESELDSLTGDDSKLEKIVSSLGNAAQSGSQEAREAGDAFSRGVAAGAGHVAEVLQEEVLP</sequence>
<proteinExistence type="predicted"/>
<gene>
    <name evidence="1" type="ORF">ALO_10149</name>
</gene>
<comment type="caution">
    <text evidence="1">The sequence shown here is derived from an EMBL/GenBank/DDBJ whole genome shotgun (WGS) entry which is preliminary data.</text>
</comment>
<keyword evidence="2" id="KW-1185">Reference proteome</keyword>
<dbReference type="Proteomes" id="UP000003240">
    <property type="component" value="Unassembled WGS sequence"/>
</dbReference>